<dbReference type="PANTHER" id="PTHR23028">
    <property type="entry name" value="ACETYLTRANSFERASE"/>
    <property type="match status" value="1"/>
</dbReference>
<dbReference type="GO" id="GO:0009103">
    <property type="term" value="P:lipopolysaccharide biosynthetic process"/>
    <property type="evidence" value="ECO:0007669"/>
    <property type="project" value="TreeGrafter"/>
</dbReference>
<dbReference type="InterPro" id="IPR050879">
    <property type="entry name" value="Acyltransferase_3"/>
</dbReference>
<dbReference type="AlphaFoldDB" id="A0A2N9X9B1"/>
<feature type="transmembrane region" description="Helical" evidence="1">
    <location>
        <begin position="227"/>
        <end position="243"/>
    </location>
</feature>
<keyword evidence="4" id="KW-1185">Reference proteome</keyword>
<keyword evidence="1" id="KW-0812">Transmembrane</keyword>
<feature type="transmembrane region" description="Helical" evidence="1">
    <location>
        <begin position="255"/>
        <end position="272"/>
    </location>
</feature>
<feature type="transmembrane region" description="Helical" evidence="1">
    <location>
        <begin position="309"/>
        <end position="327"/>
    </location>
</feature>
<name>A0A2N9X9B1_9NEIS</name>
<feature type="transmembrane region" description="Helical" evidence="1">
    <location>
        <begin position="83"/>
        <end position="100"/>
    </location>
</feature>
<dbReference type="RefSeq" id="WP_100151526.1">
    <property type="nucleotide sequence ID" value="NZ_MEIL01000016.1"/>
</dbReference>
<gene>
    <name evidence="3" type="ORF">BHC54_01390</name>
</gene>
<feature type="transmembrane region" description="Helical" evidence="1">
    <location>
        <begin position="43"/>
        <end position="63"/>
    </location>
</feature>
<evidence type="ECO:0000313" key="3">
    <source>
        <dbReference type="EMBL" id="PIT41433.1"/>
    </source>
</evidence>
<keyword evidence="1" id="KW-0472">Membrane</keyword>
<protein>
    <recommendedName>
        <fullName evidence="2">Acyltransferase 3 domain-containing protein</fullName>
    </recommendedName>
</protein>
<feature type="transmembrane region" description="Helical" evidence="1">
    <location>
        <begin position="339"/>
        <end position="361"/>
    </location>
</feature>
<dbReference type="EMBL" id="MEIL01000016">
    <property type="protein sequence ID" value="PIT41433.1"/>
    <property type="molecule type" value="Genomic_DNA"/>
</dbReference>
<feature type="transmembrane region" description="Helical" evidence="1">
    <location>
        <begin position="278"/>
        <end position="297"/>
    </location>
</feature>
<organism evidence="3 4">
    <name type="scientific">Snodgrassella alvi</name>
    <dbReference type="NCBI Taxonomy" id="1196083"/>
    <lineage>
        <taxon>Bacteria</taxon>
        <taxon>Pseudomonadati</taxon>
        <taxon>Pseudomonadota</taxon>
        <taxon>Betaproteobacteria</taxon>
        <taxon>Neisseriales</taxon>
        <taxon>Neisseriaceae</taxon>
        <taxon>Snodgrassella</taxon>
    </lineage>
</organism>
<reference evidence="3" key="1">
    <citation type="journal article" date="2017" name="MBio">
        <title>Type VI secretion-mediated competition in the bee gut microbiome.</title>
        <authorList>
            <person name="Steele M.I."/>
            <person name="Kwong W.K."/>
            <person name="Powell J.E."/>
            <person name="Whiteley M."/>
            <person name="Moran N.A."/>
        </authorList>
    </citation>
    <scope>NUCLEOTIDE SEQUENCE [LARGE SCALE GENOMIC DNA]</scope>
    <source>
        <strain evidence="3">WkB273</strain>
    </source>
</reference>
<evidence type="ECO:0000259" key="2">
    <source>
        <dbReference type="Pfam" id="PF01757"/>
    </source>
</evidence>
<proteinExistence type="predicted"/>
<keyword evidence="1" id="KW-1133">Transmembrane helix</keyword>
<feature type="transmembrane region" description="Helical" evidence="1">
    <location>
        <begin position="173"/>
        <end position="192"/>
    </location>
</feature>
<evidence type="ECO:0000313" key="4">
    <source>
        <dbReference type="Proteomes" id="UP000230202"/>
    </source>
</evidence>
<dbReference type="Pfam" id="PF01757">
    <property type="entry name" value="Acyl_transf_3"/>
    <property type="match status" value="1"/>
</dbReference>
<sequence length="378" mass="43405">MLYSYQMYVWILGLLLLSWILFGSRLFAFMDAAEDRRVERLDGLRFILAFSVAMHHFVYSYHYLHGQPWTPAVFSHNHLNLRMGPFGVSLFFMLSGYLFARSSPASWLTFYRKRFLRIAPLFYLSSACCVLLALYLQRHTFVSRDMLLNLYYWFDAGISGSKPALFGMQDARLINAGVAWSLYWEWAFYFSLPLWCLLRQKTGLLPLALVVLFISAYGIAAFNAQKAYFIACFAFGVLARAVSDTVQAPKKMCDYGSVFILLLIFSITNGRYQISFLPLYGLLFILIALGGDLFGLLRLKAFVRLGDASYSIYLLHGIGWFCLNKTIQLNTINLSQTEYTLLATVVLVSVLIICTLTYQYIEKPFMALGRRKSPWLKQ</sequence>
<feature type="transmembrane region" description="Helical" evidence="1">
    <location>
        <begin position="121"/>
        <end position="138"/>
    </location>
</feature>
<evidence type="ECO:0000256" key="1">
    <source>
        <dbReference type="SAM" id="Phobius"/>
    </source>
</evidence>
<dbReference type="GO" id="GO:0016020">
    <property type="term" value="C:membrane"/>
    <property type="evidence" value="ECO:0007669"/>
    <property type="project" value="TreeGrafter"/>
</dbReference>
<feature type="transmembrane region" description="Helical" evidence="1">
    <location>
        <begin position="6"/>
        <end position="22"/>
    </location>
</feature>
<dbReference type="GO" id="GO:0016747">
    <property type="term" value="F:acyltransferase activity, transferring groups other than amino-acyl groups"/>
    <property type="evidence" value="ECO:0007669"/>
    <property type="project" value="InterPro"/>
</dbReference>
<dbReference type="InterPro" id="IPR002656">
    <property type="entry name" value="Acyl_transf_3_dom"/>
</dbReference>
<dbReference type="PANTHER" id="PTHR23028:SF53">
    <property type="entry name" value="ACYL_TRANSF_3 DOMAIN-CONTAINING PROTEIN"/>
    <property type="match status" value="1"/>
</dbReference>
<accession>A0A2N9X9B1</accession>
<feature type="domain" description="Acyltransferase 3" evidence="2">
    <location>
        <begin position="40"/>
        <end position="358"/>
    </location>
</feature>
<feature type="transmembrane region" description="Helical" evidence="1">
    <location>
        <begin position="204"/>
        <end position="221"/>
    </location>
</feature>
<dbReference type="Proteomes" id="UP000230202">
    <property type="component" value="Unassembled WGS sequence"/>
</dbReference>
<comment type="caution">
    <text evidence="3">The sequence shown here is derived from an EMBL/GenBank/DDBJ whole genome shotgun (WGS) entry which is preliminary data.</text>
</comment>